<dbReference type="RefSeq" id="WP_352889518.1">
    <property type="nucleotide sequence ID" value="NZ_JBEPIJ010000010.1"/>
</dbReference>
<gene>
    <name evidence="1" type="ORF">ABSH63_10245</name>
</gene>
<organism evidence="1 2">
    <name type="scientific">Sinimarinibacterium thermocellulolyticum</name>
    <dbReference type="NCBI Taxonomy" id="3170016"/>
    <lineage>
        <taxon>Bacteria</taxon>
        <taxon>Pseudomonadati</taxon>
        <taxon>Pseudomonadota</taxon>
        <taxon>Gammaproteobacteria</taxon>
        <taxon>Nevskiales</taxon>
        <taxon>Nevskiaceae</taxon>
        <taxon>Sinimarinibacterium</taxon>
    </lineage>
</organism>
<proteinExistence type="predicted"/>
<protein>
    <submittedName>
        <fullName evidence="1">DUF1329 domain-containing protein</fullName>
    </submittedName>
</protein>
<dbReference type="CDD" id="cd16329">
    <property type="entry name" value="LolA_like"/>
    <property type="match status" value="1"/>
</dbReference>
<sequence length="419" mass="48115">MPQRSSGGLSDFEDEFEEIVDPPTRVGAWPDPADHAELRAEAPLFAITAATLNRYREHLTASHFALLQTNPNTYFMNIYPSRRTVRWPQAIERATIANATRCTLEGADTPIDCRLGFPFPIPRSGAEVIWNHKLRWRGDAVSRISNQLVVRPDGGHTITRLAEDIVFDYANLAHPGVLDRERRAIYRYLREVLAPPRIAGHTVLIHERSGVGSQGRIAWRYRPGDPRQRRAPEAAFDQLDEGSDGLQFFDQIDVFNGSLERYDWTLVGKREIFVPYNAVLLDEASSRPDEIVLATHLNPRFLRYELHRVWVVEATLRPGQRHAILRRRFYVDEDSWTILSVDMLDNYGDAYQFQEAHLVYDPRLERPRLVANVIYNRESTRYLVSGLRLDAPAEDEQPVFDANHFEPAALARRALAKNR</sequence>
<reference evidence="1 2" key="1">
    <citation type="submission" date="2024-06" db="EMBL/GenBank/DDBJ databases">
        <authorList>
            <person name="Li Z."/>
            <person name="Jiang Y."/>
        </authorList>
    </citation>
    <scope>NUCLEOTIDE SEQUENCE [LARGE SCALE GENOMIC DNA]</scope>
    <source>
        <strain evidence="1 2">HSW-8</strain>
    </source>
</reference>
<dbReference type="Gene3D" id="2.50.20.10">
    <property type="entry name" value="Lipoprotein localisation LolA/LolB/LppX"/>
    <property type="match status" value="1"/>
</dbReference>
<evidence type="ECO:0000313" key="2">
    <source>
        <dbReference type="Proteomes" id="UP001465331"/>
    </source>
</evidence>
<evidence type="ECO:0000313" key="1">
    <source>
        <dbReference type="EMBL" id="MES0874379.1"/>
    </source>
</evidence>
<name>A0ABV2AB50_9GAMM</name>
<dbReference type="InterPro" id="IPR010752">
    <property type="entry name" value="DUF1329"/>
</dbReference>
<dbReference type="EMBL" id="JBEPIJ010000010">
    <property type="protein sequence ID" value="MES0874379.1"/>
    <property type="molecule type" value="Genomic_DNA"/>
</dbReference>
<comment type="caution">
    <text evidence="1">The sequence shown here is derived from an EMBL/GenBank/DDBJ whole genome shotgun (WGS) entry which is preliminary data.</text>
</comment>
<accession>A0ABV2AB50</accession>
<dbReference type="Proteomes" id="UP001465331">
    <property type="component" value="Unassembled WGS sequence"/>
</dbReference>
<keyword evidence="2" id="KW-1185">Reference proteome</keyword>
<dbReference type="Pfam" id="PF07044">
    <property type="entry name" value="DUF1329"/>
    <property type="match status" value="1"/>
</dbReference>